<dbReference type="AlphaFoldDB" id="A0A926HYD2"/>
<organism evidence="7 8">
    <name type="scientific">Congzhengia minquanensis</name>
    <dbReference type="NCBI Taxonomy" id="2763657"/>
    <lineage>
        <taxon>Bacteria</taxon>
        <taxon>Bacillati</taxon>
        <taxon>Bacillota</taxon>
        <taxon>Clostridia</taxon>
        <taxon>Eubacteriales</taxon>
        <taxon>Oscillospiraceae</taxon>
        <taxon>Congzhengia</taxon>
    </lineage>
</organism>
<dbReference type="PANTHER" id="PTHR30474">
    <property type="entry name" value="CELL CYCLE PROTEIN"/>
    <property type="match status" value="1"/>
</dbReference>
<name>A0A926HYD2_9FIRM</name>
<feature type="transmembrane region" description="Helical" evidence="6">
    <location>
        <begin position="77"/>
        <end position="97"/>
    </location>
</feature>
<dbReference type="GO" id="GO:0008360">
    <property type="term" value="P:regulation of cell shape"/>
    <property type="evidence" value="ECO:0007669"/>
    <property type="project" value="UniProtKB-KW"/>
</dbReference>
<keyword evidence="5 6" id="KW-0472">Membrane</keyword>
<evidence type="ECO:0000256" key="5">
    <source>
        <dbReference type="ARBA" id="ARBA00023136"/>
    </source>
</evidence>
<keyword evidence="2 6" id="KW-0812">Transmembrane</keyword>
<dbReference type="PANTHER" id="PTHR30474:SF1">
    <property type="entry name" value="PEPTIDOGLYCAN GLYCOSYLTRANSFERASE MRDB"/>
    <property type="match status" value="1"/>
</dbReference>
<feature type="transmembrane region" description="Helical" evidence="6">
    <location>
        <begin position="109"/>
        <end position="129"/>
    </location>
</feature>
<evidence type="ECO:0000256" key="6">
    <source>
        <dbReference type="SAM" id="Phobius"/>
    </source>
</evidence>
<evidence type="ECO:0000256" key="2">
    <source>
        <dbReference type="ARBA" id="ARBA00022692"/>
    </source>
</evidence>
<keyword evidence="8" id="KW-1185">Reference proteome</keyword>
<feature type="transmembrane region" description="Helical" evidence="6">
    <location>
        <begin position="136"/>
        <end position="155"/>
    </location>
</feature>
<feature type="transmembrane region" description="Helical" evidence="6">
    <location>
        <begin position="334"/>
        <end position="355"/>
    </location>
</feature>
<keyword evidence="3" id="KW-0133">Cell shape</keyword>
<dbReference type="Proteomes" id="UP000611762">
    <property type="component" value="Unassembled WGS sequence"/>
</dbReference>
<dbReference type="GO" id="GO:0015648">
    <property type="term" value="F:lipid-linked peptidoglycan transporter activity"/>
    <property type="evidence" value="ECO:0007669"/>
    <property type="project" value="TreeGrafter"/>
</dbReference>
<keyword evidence="4 6" id="KW-1133">Transmembrane helix</keyword>
<feature type="transmembrane region" description="Helical" evidence="6">
    <location>
        <begin position="246"/>
        <end position="264"/>
    </location>
</feature>
<protein>
    <submittedName>
        <fullName evidence="7">FtsW/RodA/SpoVE family cell cycle protein</fullName>
    </submittedName>
</protein>
<sequence length="459" mass="51368">MNKISAFLDQICLHISCKAVHSEVRQELSEHIDELKDTYLSEGLNEDEALNKAIAAMGDADVIGTRLDKQHRPQIEWSLLLLTVLIALFGGAAMYFIGQDSGQIQFPRYLFFSGVGLAVLLSVTMFDYTKLFKLSWFFYAAVNLILILGLFGARINGSHRVVYFAGYGFSPAGLLHFTIIPLSVWLCRAERWSDFIKLFLLAAFPMVLTALYPSMINILIFAVMLLVSAAVAVLKSNTLQNKKQYILICCLFLLLAAVIGFFLMPEYLRAKLRAFIDYNADPLGAGYLPMTAQKWLMASKPIGATNFDILGAPIDRTMPNAANEYVLVNIITKFGWIAGLFLVAVVIVFLVRLFLTVSKVKNRFGFFLSLSACLVLTIKFVFSILMNFNLFPFADLSVPLISYGGADYCVTMALIGIILSVWRRNNIVPAGKRKTGQMKEKNKFLSFHDGKLIIDFKKK</sequence>
<evidence type="ECO:0000313" key="7">
    <source>
        <dbReference type="EMBL" id="MBC8540979.1"/>
    </source>
</evidence>
<evidence type="ECO:0000256" key="1">
    <source>
        <dbReference type="ARBA" id="ARBA00004141"/>
    </source>
</evidence>
<feature type="transmembrane region" description="Helical" evidence="6">
    <location>
        <begin position="367"/>
        <end position="388"/>
    </location>
</feature>
<reference evidence="7" key="1">
    <citation type="submission" date="2020-08" db="EMBL/GenBank/DDBJ databases">
        <title>Genome public.</title>
        <authorList>
            <person name="Liu C."/>
            <person name="Sun Q."/>
        </authorList>
    </citation>
    <scope>NUCLEOTIDE SEQUENCE</scope>
    <source>
        <strain evidence="7">H8</strain>
    </source>
</reference>
<dbReference type="Pfam" id="PF01098">
    <property type="entry name" value="FTSW_RODA_SPOVE"/>
    <property type="match status" value="1"/>
</dbReference>
<dbReference type="RefSeq" id="WP_249312774.1">
    <property type="nucleotide sequence ID" value="NZ_JACRSU010000003.1"/>
</dbReference>
<dbReference type="InterPro" id="IPR047928">
    <property type="entry name" value="Perm_prefix_1"/>
</dbReference>
<dbReference type="EMBL" id="JACRSU010000003">
    <property type="protein sequence ID" value="MBC8540979.1"/>
    <property type="molecule type" value="Genomic_DNA"/>
</dbReference>
<proteinExistence type="predicted"/>
<dbReference type="GO" id="GO:0032153">
    <property type="term" value="C:cell division site"/>
    <property type="evidence" value="ECO:0007669"/>
    <property type="project" value="TreeGrafter"/>
</dbReference>
<dbReference type="InterPro" id="IPR001182">
    <property type="entry name" value="FtsW/RodA"/>
</dbReference>
<gene>
    <name evidence="7" type="ORF">H8698_08345</name>
</gene>
<comment type="subcellular location">
    <subcellularLocation>
        <location evidence="1">Membrane</location>
        <topology evidence="1">Multi-pass membrane protein</topology>
    </subcellularLocation>
</comment>
<comment type="caution">
    <text evidence="7">The sequence shown here is derived from an EMBL/GenBank/DDBJ whole genome shotgun (WGS) entry which is preliminary data.</text>
</comment>
<dbReference type="NCBIfam" id="NF038403">
    <property type="entry name" value="perm_prefix_1"/>
    <property type="match status" value="1"/>
</dbReference>
<evidence type="ECO:0000313" key="8">
    <source>
        <dbReference type="Proteomes" id="UP000611762"/>
    </source>
</evidence>
<evidence type="ECO:0000256" key="4">
    <source>
        <dbReference type="ARBA" id="ARBA00022989"/>
    </source>
</evidence>
<evidence type="ECO:0000256" key="3">
    <source>
        <dbReference type="ARBA" id="ARBA00022960"/>
    </source>
</evidence>
<feature type="transmembrane region" description="Helical" evidence="6">
    <location>
        <begin position="195"/>
        <end position="212"/>
    </location>
</feature>
<dbReference type="GO" id="GO:0051301">
    <property type="term" value="P:cell division"/>
    <property type="evidence" value="ECO:0007669"/>
    <property type="project" value="InterPro"/>
</dbReference>
<dbReference type="GO" id="GO:0005886">
    <property type="term" value="C:plasma membrane"/>
    <property type="evidence" value="ECO:0007669"/>
    <property type="project" value="TreeGrafter"/>
</dbReference>
<accession>A0A926HYD2</accession>
<feature type="transmembrane region" description="Helical" evidence="6">
    <location>
        <begin position="400"/>
        <end position="422"/>
    </location>
</feature>
<feature type="transmembrane region" description="Helical" evidence="6">
    <location>
        <begin position="161"/>
        <end position="183"/>
    </location>
</feature>